<name>A0A1E4SXB2_9ASCO</name>
<evidence type="ECO:0000256" key="2">
    <source>
        <dbReference type="ARBA" id="ARBA00004604"/>
    </source>
</evidence>
<dbReference type="PANTHER" id="PTHR12860:SF0">
    <property type="entry name" value="SIGNAL RECOGNITION PARTICLE SUBUNIT SRP68"/>
    <property type="match status" value="1"/>
</dbReference>
<evidence type="ECO:0000256" key="8">
    <source>
        <dbReference type="ARBA" id="ARBA00023274"/>
    </source>
</evidence>
<dbReference type="GO" id="GO:0005730">
    <property type="term" value="C:nucleolus"/>
    <property type="evidence" value="ECO:0007669"/>
    <property type="project" value="UniProtKB-SubCell"/>
</dbReference>
<dbReference type="InterPro" id="IPR034652">
    <property type="entry name" value="SRP68-RBD"/>
</dbReference>
<dbReference type="OrthoDB" id="10255118at2759"/>
<evidence type="ECO:0000256" key="6">
    <source>
        <dbReference type="ARBA" id="ARBA00023135"/>
    </source>
</evidence>
<dbReference type="PANTHER" id="PTHR12860">
    <property type="entry name" value="SIGNAL RECOGNITION PARTICLE 68 KDA PROTEIN"/>
    <property type="match status" value="1"/>
</dbReference>
<dbReference type="Gene3D" id="1.10.3450.40">
    <property type="entry name" value="Signal recognition particle, SRP68 subunit, RNA-binding domain"/>
    <property type="match status" value="1"/>
</dbReference>
<dbReference type="GO" id="GO:0005047">
    <property type="term" value="F:signal recognition particle binding"/>
    <property type="evidence" value="ECO:0007669"/>
    <property type="project" value="InterPro"/>
</dbReference>
<protein>
    <recommendedName>
        <fullName evidence="9 10">Signal recognition particle subunit SRP68</fullName>
        <shortName evidence="10">SRP68</shortName>
    </recommendedName>
</protein>
<keyword evidence="4 10" id="KW-0963">Cytoplasm</keyword>
<feature type="compositionally biased region" description="Low complexity" evidence="11">
    <location>
        <begin position="552"/>
        <end position="563"/>
    </location>
</feature>
<dbReference type="GO" id="GO:0008312">
    <property type="term" value="F:7S RNA binding"/>
    <property type="evidence" value="ECO:0007669"/>
    <property type="project" value="InterPro"/>
</dbReference>
<keyword evidence="6 10" id="KW-0733">Signal recognition particle</keyword>
<sequence length="580" mass="65556">MDYPLSSTYGTRFSLFLQSADDYHRQRHRTNKKLLKLRRSLNIQTKDTRNYQTKSKISSIDSEQYDSNNEFASVILFQIERDLLYAEETRLLMDVNSTSGKQKFLITKLKKALSNSEKLLSITRNEPDDFKKLELLTYTLLINGSLSILKRKYSFAIYAYSLARCSLMTLNLHQPTSSQLNKELYLQIIDTVVDPALSFATAHDSSRSNKKNTADLQSLSRTHANDSLSEKLDQALIIIKKIDPTQITPISSSKSENLITEIEWSDYKATIKSDEVSRGVTSALKEESKIIIDDPSSYDPALLNWQDVSIIHSSDMDRSNHDEDNSDENQDKFIIKTYIDYHYLLLRIRRDISLISNIELKSSKSISLTIFKDSIKILDMMLSTINQILSLQGVSHDDELTNALESLESYFKCLKVSKLAQAYLINKLLPESLALYQKSIEILSTVKNLDYFTSSKVTNLPNSDDVKLLAKQLSESLKDVHVLATYNSTSSNTLSSNDYLIDNVDNFPSLNGILSKVANINNVLVPVSVKPVVFDVAFNYISYDDDDDDDSTAVSSSGSQTSSQEEAEKKKGGFFGLFGR</sequence>
<evidence type="ECO:0000256" key="7">
    <source>
        <dbReference type="ARBA" id="ARBA00023242"/>
    </source>
</evidence>
<comment type="function">
    <text evidence="10">Component of the signal recognition particle (SRP) complex, a ribonucleoprotein complex that mediates the cotranslational targeting of secretory and membrane proteins to the endoplasmic reticulum (ER). The SRP complex interacts with the signal sequence in nascent secretory and membrane proteins and directs them to the membrane of the ER.</text>
</comment>
<feature type="region of interest" description="Disordered" evidence="11">
    <location>
        <begin position="548"/>
        <end position="580"/>
    </location>
</feature>
<dbReference type="Pfam" id="PF16969">
    <property type="entry name" value="SRP68"/>
    <property type="match status" value="1"/>
</dbReference>
<keyword evidence="8 10" id="KW-0687">Ribonucleoprotein</keyword>
<dbReference type="GO" id="GO:0030942">
    <property type="term" value="F:endoplasmic reticulum signal peptide binding"/>
    <property type="evidence" value="ECO:0007669"/>
    <property type="project" value="InterPro"/>
</dbReference>
<keyword evidence="13" id="KW-1185">Reference proteome</keyword>
<evidence type="ECO:0000313" key="13">
    <source>
        <dbReference type="Proteomes" id="UP000094801"/>
    </source>
</evidence>
<evidence type="ECO:0000313" key="12">
    <source>
        <dbReference type="EMBL" id="ODV84139.1"/>
    </source>
</evidence>
<dbReference type="InterPro" id="IPR038253">
    <property type="entry name" value="SRP68_N_sf"/>
</dbReference>
<evidence type="ECO:0000256" key="4">
    <source>
        <dbReference type="ARBA" id="ARBA00022490"/>
    </source>
</evidence>
<evidence type="ECO:0000256" key="9">
    <source>
        <dbReference type="ARBA" id="ARBA00029498"/>
    </source>
</evidence>
<dbReference type="CDD" id="cd15481">
    <property type="entry name" value="SRP68-RBD"/>
    <property type="match status" value="1"/>
</dbReference>
<evidence type="ECO:0000256" key="11">
    <source>
        <dbReference type="SAM" id="MobiDB-lite"/>
    </source>
</evidence>
<dbReference type="PIRSF" id="PIRSF038995">
    <property type="entry name" value="SRP68"/>
    <property type="match status" value="1"/>
</dbReference>
<comment type="similarity">
    <text evidence="3 10">Belongs to the SRP68 family.</text>
</comment>
<organism evidence="12 13">
    <name type="scientific">[Candida] arabinofermentans NRRL YB-2248</name>
    <dbReference type="NCBI Taxonomy" id="983967"/>
    <lineage>
        <taxon>Eukaryota</taxon>
        <taxon>Fungi</taxon>
        <taxon>Dikarya</taxon>
        <taxon>Ascomycota</taxon>
        <taxon>Saccharomycotina</taxon>
        <taxon>Pichiomycetes</taxon>
        <taxon>Pichiales</taxon>
        <taxon>Pichiaceae</taxon>
        <taxon>Ogataea</taxon>
        <taxon>Ogataea/Candida clade</taxon>
    </lineage>
</organism>
<comment type="subcellular location">
    <subcellularLocation>
        <location evidence="1 10">Cytoplasm</location>
    </subcellularLocation>
    <subcellularLocation>
        <location evidence="2">Nucleus</location>
        <location evidence="2">Nucleolus</location>
    </subcellularLocation>
</comment>
<evidence type="ECO:0000256" key="5">
    <source>
        <dbReference type="ARBA" id="ARBA00022884"/>
    </source>
</evidence>
<dbReference type="EMBL" id="KV453858">
    <property type="protein sequence ID" value="ODV84139.1"/>
    <property type="molecule type" value="Genomic_DNA"/>
</dbReference>
<keyword evidence="5 10" id="KW-0694">RNA-binding</keyword>
<reference evidence="13" key="1">
    <citation type="submission" date="2016-04" db="EMBL/GenBank/DDBJ databases">
        <title>Comparative genomics of biotechnologically important yeasts.</title>
        <authorList>
            <consortium name="DOE Joint Genome Institute"/>
            <person name="Riley R."/>
            <person name="Haridas S."/>
            <person name="Wolfe K.H."/>
            <person name="Lopes M.R."/>
            <person name="Hittinger C.T."/>
            <person name="Goker M."/>
            <person name="Salamov A."/>
            <person name="Wisecaver J."/>
            <person name="Long T.M."/>
            <person name="Aerts A.L."/>
            <person name="Barry K."/>
            <person name="Choi C."/>
            <person name="Clum A."/>
            <person name="Coughlan A.Y."/>
            <person name="Deshpande S."/>
            <person name="Douglass A.P."/>
            <person name="Hanson S.J."/>
            <person name="Klenk H.-P."/>
            <person name="Labutti K."/>
            <person name="Lapidus A."/>
            <person name="Lindquist E."/>
            <person name="Lipzen A."/>
            <person name="Meier-Kolthoff J.P."/>
            <person name="Ohm R.A."/>
            <person name="Otillar R.P."/>
            <person name="Pangilinan J."/>
            <person name="Peng Y."/>
            <person name="Rokas A."/>
            <person name="Rosa C.A."/>
            <person name="Scheuner C."/>
            <person name="Sibirny A.A."/>
            <person name="Slot J.C."/>
            <person name="Stielow J.B."/>
            <person name="Sun H."/>
            <person name="Kurtzman C.P."/>
            <person name="Blackwell M."/>
            <person name="Grigoriev I.V."/>
            <person name="Jeffries T.W."/>
        </authorList>
    </citation>
    <scope>NUCLEOTIDE SEQUENCE [LARGE SCALE GENOMIC DNA]</scope>
    <source>
        <strain evidence="13">NRRL YB-2248</strain>
    </source>
</reference>
<keyword evidence="7" id="KW-0539">Nucleus</keyword>
<proteinExistence type="inferred from homology"/>
<dbReference type="AlphaFoldDB" id="A0A1E4SXB2"/>
<gene>
    <name evidence="12" type="ORF">CANARDRAFT_201334</name>
</gene>
<dbReference type="Proteomes" id="UP000094801">
    <property type="component" value="Unassembled WGS sequence"/>
</dbReference>
<dbReference type="InterPro" id="IPR026258">
    <property type="entry name" value="SRP68"/>
</dbReference>
<evidence type="ECO:0000256" key="1">
    <source>
        <dbReference type="ARBA" id="ARBA00004496"/>
    </source>
</evidence>
<dbReference type="GO" id="GO:0006614">
    <property type="term" value="P:SRP-dependent cotranslational protein targeting to membrane"/>
    <property type="evidence" value="ECO:0007669"/>
    <property type="project" value="InterPro"/>
</dbReference>
<accession>A0A1E4SXB2</accession>
<evidence type="ECO:0000256" key="3">
    <source>
        <dbReference type="ARBA" id="ARBA00009352"/>
    </source>
</evidence>
<dbReference type="STRING" id="983967.A0A1E4SXB2"/>
<evidence type="ECO:0000256" key="10">
    <source>
        <dbReference type="PIRNR" id="PIRNR038995"/>
    </source>
</evidence>
<dbReference type="GO" id="GO:0005786">
    <property type="term" value="C:signal recognition particle, endoplasmic reticulum targeting"/>
    <property type="evidence" value="ECO:0007669"/>
    <property type="project" value="UniProtKB-KW"/>
</dbReference>